<reference evidence="3 4" key="1">
    <citation type="journal article" date="2023" name="Commun. Biol.">
        <title>Reorganization of the ancestral sex-determining regions during the evolution of trioecy in Pleodorina starrii.</title>
        <authorList>
            <person name="Takahashi K."/>
            <person name="Suzuki S."/>
            <person name="Kawai-Toyooka H."/>
            <person name="Yamamoto K."/>
            <person name="Hamaji T."/>
            <person name="Ootsuki R."/>
            <person name="Yamaguchi H."/>
            <person name="Kawachi M."/>
            <person name="Higashiyama T."/>
            <person name="Nozaki H."/>
        </authorList>
    </citation>
    <scope>NUCLEOTIDE SEQUENCE [LARGE SCALE GENOMIC DNA]</scope>
    <source>
        <strain evidence="3 4">NIES-4479</strain>
    </source>
</reference>
<sequence length="435" mass="47409">MQVWMAPTGPTGPGASSVVAPPALGVGLPPLSAAAGQASAPPSLAGLRLADSAHPLEGLVVPVPPQRLQTYMVEGLASVRGVQACAYAASTREKMERALQSFSLWLRQWGGGRQLMDCTPEQVLVYMEQHWTAAHPGRNATGRPSPSAILSELSFLSTQFDLLGRRGVYDPQTGKGNPCLSSDVTVYRRGYQRQSGNAGYQERSAVPLTLAKYRRLVMHLYISAGAADGLARLVLLRDLLCFQYMWLTTTRGHDCGRLSLGDFRDPRDVGRPYGSFPLAELKPWEAYPAGYTLVVSQLGTKTYQGRRAPPVRVAPVEEVGFCFVRTLAQYLGFCRRGGWPVQSYLFRPLEPNQSGFSERPLGSAALSARLRLHLQGAGLYEGETCHSFRRGALQHARSEGMTTTGLLELGQMRSLGTLQRYLDPTRHVAPGSVPR</sequence>
<dbReference type="GO" id="GO:0006310">
    <property type="term" value="P:DNA recombination"/>
    <property type="evidence" value="ECO:0007669"/>
    <property type="project" value="UniProtKB-KW"/>
</dbReference>
<dbReference type="InterPro" id="IPR013762">
    <property type="entry name" value="Integrase-like_cat_sf"/>
</dbReference>
<dbReference type="InterPro" id="IPR011010">
    <property type="entry name" value="DNA_brk_join_enz"/>
</dbReference>
<evidence type="ECO:0000256" key="1">
    <source>
        <dbReference type="ARBA" id="ARBA00023125"/>
    </source>
</evidence>
<dbReference type="GO" id="GO:0015074">
    <property type="term" value="P:DNA integration"/>
    <property type="evidence" value="ECO:0007669"/>
    <property type="project" value="InterPro"/>
</dbReference>
<proteinExistence type="predicted"/>
<dbReference type="GO" id="GO:0003677">
    <property type="term" value="F:DNA binding"/>
    <property type="evidence" value="ECO:0007669"/>
    <property type="project" value="UniProtKB-KW"/>
</dbReference>
<name>A0A9W6BRB5_9CHLO</name>
<dbReference type="AlphaFoldDB" id="A0A9W6BRB5"/>
<dbReference type="Gene3D" id="1.10.150.130">
    <property type="match status" value="1"/>
</dbReference>
<keyword evidence="4" id="KW-1185">Reference proteome</keyword>
<dbReference type="EMBL" id="BRXU01000017">
    <property type="protein sequence ID" value="GLC56822.1"/>
    <property type="molecule type" value="Genomic_DNA"/>
</dbReference>
<keyword evidence="2" id="KW-0233">DNA recombination</keyword>
<gene>
    <name evidence="3" type="primary">PLESTB004336</name>
    <name evidence="3" type="ORF">PLESTB_001152700</name>
</gene>
<dbReference type="SUPFAM" id="SSF56349">
    <property type="entry name" value="DNA breaking-rejoining enzymes"/>
    <property type="match status" value="1"/>
</dbReference>
<keyword evidence="1" id="KW-0238">DNA-binding</keyword>
<dbReference type="Gene3D" id="1.10.443.10">
    <property type="entry name" value="Intergrase catalytic core"/>
    <property type="match status" value="1"/>
</dbReference>
<evidence type="ECO:0000313" key="3">
    <source>
        <dbReference type="EMBL" id="GLC56822.1"/>
    </source>
</evidence>
<dbReference type="InterPro" id="IPR010998">
    <property type="entry name" value="Integrase_recombinase_N"/>
</dbReference>
<evidence type="ECO:0000313" key="4">
    <source>
        <dbReference type="Proteomes" id="UP001165080"/>
    </source>
</evidence>
<evidence type="ECO:0000256" key="2">
    <source>
        <dbReference type="ARBA" id="ARBA00023172"/>
    </source>
</evidence>
<dbReference type="Proteomes" id="UP001165080">
    <property type="component" value="Unassembled WGS sequence"/>
</dbReference>
<accession>A0A9W6BRB5</accession>
<comment type="caution">
    <text evidence="3">The sequence shown here is derived from an EMBL/GenBank/DDBJ whole genome shotgun (WGS) entry which is preliminary data.</text>
</comment>
<organism evidence="3 4">
    <name type="scientific">Pleodorina starrii</name>
    <dbReference type="NCBI Taxonomy" id="330485"/>
    <lineage>
        <taxon>Eukaryota</taxon>
        <taxon>Viridiplantae</taxon>
        <taxon>Chlorophyta</taxon>
        <taxon>core chlorophytes</taxon>
        <taxon>Chlorophyceae</taxon>
        <taxon>CS clade</taxon>
        <taxon>Chlamydomonadales</taxon>
        <taxon>Volvocaceae</taxon>
        <taxon>Pleodorina</taxon>
    </lineage>
</organism>
<protein>
    <submittedName>
        <fullName evidence="3">Uncharacterized protein</fullName>
    </submittedName>
</protein>